<evidence type="ECO:0000313" key="2">
    <source>
        <dbReference type="EMBL" id="KAG5952153.1"/>
    </source>
</evidence>
<name>A0ABQ7P210_9HYPO</name>
<accession>A0ABQ7P210</accession>
<reference evidence="2 3" key="1">
    <citation type="journal article" date="2020" name="bioRxiv">
        <title>Whole genome comparisons of ergot fungi reveals the divergence and evolution of species within the genus Claviceps are the result of varying mechanisms driving genome evolution and host range expansion.</title>
        <authorList>
            <person name="Wyka S.A."/>
            <person name="Mondo S.J."/>
            <person name="Liu M."/>
            <person name="Dettman J."/>
            <person name="Nalam V."/>
            <person name="Broders K.D."/>
        </authorList>
    </citation>
    <scope>NUCLEOTIDE SEQUENCE [LARGE SCALE GENOMIC DNA]</scope>
    <source>
        <strain evidence="2 3">LM583</strain>
    </source>
</reference>
<organism evidence="2 3">
    <name type="scientific">Claviceps arundinis</name>
    <dbReference type="NCBI Taxonomy" id="1623583"/>
    <lineage>
        <taxon>Eukaryota</taxon>
        <taxon>Fungi</taxon>
        <taxon>Dikarya</taxon>
        <taxon>Ascomycota</taxon>
        <taxon>Pezizomycotina</taxon>
        <taxon>Sordariomycetes</taxon>
        <taxon>Hypocreomycetidae</taxon>
        <taxon>Hypocreales</taxon>
        <taxon>Clavicipitaceae</taxon>
        <taxon>Claviceps</taxon>
    </lineage>
</organism>
<sequence>MAVKPKGRADTGDARNVLKKPSQWRSDVPSIESHASGAVANGMPLLKPIDSELTELQGKAATVPGQNCIIDAQQKVRARSATARLISTLAVLRKRHQQDSYEQVAMNASGSQCTLWL</sequence>
<evidence type="ECO:0000256" key="1">
    <source>
        <dbReference type="SAM" id="MobiDB-lite"/>
    </source>
</evidence>
<proteinExistence type="predicted"/>
<feature type="region of interest" description="Disordered" evidence="1">
    <location>
        <begin position="1"/>
        <end position="41"/>
    </location>
</feature>
<keyword evidence="3" id="KW-1185">Reference proteome</keyword>
<dbReference type="EMBL" id="SRPR01000545">
    <property type="protein sequence ID" value="KAG5952153.1"/>
    <property type="molecule type" value="Genomic_DNA"/>
</dbReference>
<protein>
    <submittedName>
        <fullName evidence="2">Uncharacterized protein</fullName>
    </submittedName>
</protein>
<comment type="caution">
    <text evidence="2">The sequence shown here is derived from an EMBL/GenBank/DDBJ whole genome shotgun (WGS) entry which is preliminary data.</text>
</comment>
<gene>
    <name evidence="2" type="ORF">E4U57_006354</name>
</gene>
<evidence type="ECO:0000313" key="3">
    <source>
        <dbReference type="Proteomes" id="UP000742024"/>
    </source>
</evidence>
<dbReference type="Proteomes" id="UP000742024">
    <property type="component" value="Unassembled WGS sequence"/>
</dbReference>